<name>A9KF25_COXBN</name>
<dbReference type="Proteomes" id="UP000008555">
    <property type="component" value="Chromosome"/>
</dbReference>
<feature type="transmembrane region" description="Helical" evidence="1">
    <location>
        <begin position="375"/>
        <end position="400"/>
    </location>
</feature>
<organism evidence="2 3">
    <name type="scientific">Coxiella burnetii (strain Dugway 5J108-111)</name>
    <dbReference type="NCBI Taxonomy" id="434922"/>
    <lineage>
        <taxon>Bacteria</taxon>
        <taxon>Pseudomonadati</taxon>
        <taxon>Pseudomonadota</taxon>
        <taxon>Gammaproteobacteria</taxon>
        <taxon>Legionellales</taxon>
        <taxon>Coxiellaceae</taxon>
        <taxon>Coxiella</taxon>
    </lineage>
</organism>
<feature type="transmembrane region" description="Helical" evidence="1">
    <location>
        <begin position="341"/>
        <end position="363"/>
    </location>
</feature>
<evidence type="ECO:0000256" key="1">
    <source>
        <dbReference type="SAM" id="Phobius"/>
    </source>
</evidence>
<keyword evidence="1" id="KW-0472">Membrane</keyword>
<feature type="transmembrane region" description="Helical" evidence="1">
    <location>
        <begin position="186"/>
        <end position="204"/>
    </location>
</feature>
<dbReference type="HOGENOM" id="CLU_456140_0_0_6"/>
<dbReference type="RefSeq" id="WP_011996399.1">
    <property type="nucleotide sequence ID" value="NC_009727.1"/>
</dbReference>
<protein>
    <submittedName>
        <fullName evidence="2">Hypothetical membrane spanning protein</fullName>
    </submittedName>
</protein>
<feature type="transmembrane region" description="Helical" evidence="1">
    <location>
        <begin position="412"/>
        <end position="435"/>
    </location>
</feature>
<feature type="transmembrane region" description="Helical" evidence="1">
    <location>
        <begin position="451"/>
        <end position="471"/>
    </location>
</feature>
<reference evidence="2 3" key="1">
    <citation type="journal article" date="2009" name="Infect. Immun.">
        <title>Comparative genomics reveal extensive transposon-mediated genomic plasticity and diversity among potential effector proteins within the genus Coxiella.</title>
        <authorList>
            <person name="Beare P.A."/>
            <person name="Unsworth N."/>
            <person name="Andoh M."/>
            <person name="Voth D.E."/>
            <person name="Omsland A."/>
            <person name="Gilk S.D."/>
            <person name="Williams K.P."/>
            <person name="Sobral B.W."/>
            <person name="Kupko J.J.III."/>
            <person name="Porcella S.F."/>
            <person name="Samuel J.E."/>
            <person name="Heinzen R.A."/>
        </authorList>
    </citation>
    <scope>NUCLEOTIDE SEQUENCE [LARGE SCALE GENOMIC DNA]</scope>
    <source>
        <strain evidence="2 3">Dugway 5J108-111</strain>
    </source>
</reference>
<dbReference type="EMBL" id="CP000733">
    <property type="protein sequence ID" value="ABS77798.1"/>
    <property type="molecule type" value="Genomic_DNA"/>
</dbReference>
<gene>
    <name evidence="2" type="ordered locus">CBUD_0084</name>
</gene>
<feature type="transmembrane region" description="Helical" evidence="1">
    <location>
        <begin position="244"/>
        <end position="271"/>
    </location>
</feature>
<accession>A9KF25</accession>
<evidence type="ECO:0000313" key="2">
    <source>
        <dbReference type="EMBL" id="ABS77798.1"/>
    </source>
</evidence>
<feature type="transmembrane region" description="Helical" evidence="1">
    <location>
        <begin position="54"/>
        <end position="71"/>
    </location>
</feature>
<sequence>MLLIACLSLLGYSLLLCRFIRWPIESTIFFIVSAIIVINYIAAYFGLLQPISEGLLWMGGAAFLLSPVYLWKERSFLWSRYFTPGLVLFWLLIIVFGLMAYYLVVLDQWDELGRWLPYAKHLHHARGFFTPQQAPDIQIDYPPGTALWYYYFMQTGAYKENTTAFAHLFLIFTPLLLLVRHYTWKVWLSLFIASILFLTLLLLMKIRFGPVGSVMVDGPTALFFGGVIASYFSLKEIRSLPFYLFFPAMALALLKPMNLPFVAVAFAVVFCDQIYSRLQNKSSLLPAFYYLGMLFLPASLVLSWNHYLLENDVIPAWRLDTFLHPHSPLTALQYVEVVRKYSFSMIPALAFIAILGTATFFIYKKTMDRTNQRRLLLSQALLLLAYIFYLLSLFYIYLYHIQPHLALQLNSLYRFLLIFYGAWIVIILSQILYFIDTPVNFIKMKRRSTSYLFASLLILLVSVYSTVVWLGQKSRLHKPHSMIYLRSQVQKILSVTASHIPTNARVGLIWTGNDTLKLHLLAYELLPRQVFLLQDDRSKEQFKKLLPNLDYLFLVNDTSNLKANYYSSLSQLNRTVFQIDKKDKLSVVIYKMRNLSNE</sequence>
<feature type="transmembrane region" description="Helical" evidence="1">
    <location>
        <begin position="27"/>
        <end position="47"/>
    </location>
</feature>
<feature type="transmembrane region" description="Helical" evidence="1">
    <location>
        <begin position="162"/>
        <end position="180"/>
    </location>
</feature>
<evidence type="ECO:0000313" key="3">
    <source>
        <dbReference type="Proteomes" id="UP000008555"/>
    </source>
</evidence>
<dbReference type="KEGG" id="cbd:CBUD_0084"/>
<dbReference type="AlphaFoldDB" id="A9KF25"/>
<keyword evidence="1" id="KW-1133">Transmembrane helix</keyword>
<feature type="transmembrane region" description="Helical" evidence="1">
    <location>
        <begin position="211"/>
        <end position="232"/>
    </location>
</feature>
<keyword evidence="1" id="KW-0812">Transmembrane</keyword>
<feature type="transmembrane region" description="Helical" evidence="1">
    <location>
        <begin position="83"/>
        <end position="104"/>
    </location>
</feature>
<proteinExistence type="predicted"/>
<feature type="transmembrane region" description="Helical" evidence="1">
    <location>
        <begin position="283"/>
        <end position="304"/>
    </location>
</feature>